<feature type="compositionally biased region" description="Basic residues" evidence="1">
    <location>
        <begin position="1"/>
        <end position="11"/>
    </location>
</feature>
<feature type="compositionally biased region" description="Low complexity" evidence="1">
    <location>
        <begin position="12"/>
        <end position="41"/>
    </location>
</feature>
<feature type="compositionally biased region" description="Basic and acidic residues" evidence="1">
    <location>
        <begin position="113"/>
        <end position="142"/>
    </location>
</feature>
<organism evidence="2">
    <name type="scientific">uncultured Rubrobacteraceae bacterium</name>
    <dbReference type="NCBI Taxonomy" id="349277"/>
    <lineage>
        <taxon>Bacteria</taxon>
        <taxon>Bacillati</taxon>
        <taxon>Actinomycetota</taxon>
        <taxon>Rubrobacteria</taxon>
        <taxon>Rubrobacterales</taxon>
        <taxon>Rubrobacteraceae</taxon>
        <taxon>environmental samples</taxon>
    </lineage>
</organism>
<sequence length="295" mass="32369">EGAPHGRHGAARVRAAEAPDLAGPRGPLLGPRRQPQRPALGRRGGRGIPWRRGRGGRPRPGARRRRRPPARRGHRVHSLRRRRGRPRGPRTDGGGGKHERALCLRVPLGPQEADGRGGVRERARLDHRAADHDLRYRARQERPPPPALPGPFPDLPGLRPRHEPLAARLPRGLRPWGLRGPRPPRRRGTGLRPARRLTAPLRDAGRDGRPRPGEGAPPRPAAARARPPRPDRRRKAPAPAPRQERAGPQAARGQGLPLRRRAEGPRLRPTPVPRRRGPGGSPPAGGRPSKARNSI</sequence>
<protein>
    <submittedName>
        <fullName evidence="2">Uncharacterized protein</fullName>
    </submittedName>
</protein>
<evidence type="ECO:0000256" key="1">
    <source>
        <dbReference type="SAM" id="MobiDB-lite"/>
    </source>
</evidence>
<accession>A0A6J4Q0T9</accession>
<reference evidence="2" key="1">
    <citation type="submission" date="2020-02" db="EMBL/GenBank/DDBJ databases">
        <authorList>
            <person name="Meier V. D."/>
        </authorList>
    </citation>
    <scope>NUCLEOTIDE SEQUENCE</scope>
    <source>
        <strain evidence="2">AVDCRST_MAG22</strain>
    </source>
</reference>
<gene>
    <name evidence="2" type="ORF">AVDCRST_MAG22-3165</name>
</gene>
<feature type="compositionally biased region" description="Low complexity" evidence="1">
    <location>
        <begin position="246"/>
        <end position="255"/>
    </location>
</feature>
<feature type="non-terminal residue" evidence="2">
    <location>
        <position position="1"/>
    </location>
</feature>
<proteinExistence type="predicted"/>
<feature type="compositionally biased region" description="Low complexity" evidence="1">
    <location>
        <begin position="168"/>
        <end position="180"/>
    </location>
</feature>
<feature type="compositionally biased region" description="Basic residues" evidence="1">
    <location>
        <begin position="182"/>
        <end position="195"/>
    </location>
</feature>
<feature type="compositionally biased region" description="Basic and acidic residues" evidence="1">
    <location>
        <begin position="203"/>
        <end position="212"/>
    </location>
</feature>
<feature type="compositionally biased region" description="Pro residues" evidence="1">
    <location>
        <begin position="143"/>
        <end position="154"/>
    </location>
</feature>
<name>A0A6J4Q0T9_9ACTN</name>
<feature type="non-terminal residue" evidence="2">
    <location>
        <position position="295"/>
    </location>
</feature>
<feature type="compositionally biased region" description="Basic residues" evidence="1">
    <location>
        <begin position="43"/>
        <end position="88"/>
    </location>
</feature>
<dbReference type="EMBL" id="CADCUV010000149">
    <property type="protein sequence ID" value="CAA9429557.1"/>
    <property type="molecule type" value="Genomic_DNA"/>
</dbReference>
<dbReference type="AlphaFoldDB" id="A0A6J4Q0T9"/>
<feature type="region of interest" description="Disordered" evidence="1">
    <location>
        <begin position="1"/>
        <end position="295"/>
    </location>
</feature>
<evidence type="ECO:0000313" key="2">
    <source>
        <dbReference type="EMBL" id="CAA9429557.1"/>
    </source>
</evidence>